<name>A0A2P6RMI6_ROSCH</name>
<evidence type="ECO:0000313" key="3">
    <source>
        <dbReference type="Proteomes" id="UP000238479"/>
    </source>
</evidence>
<evidence type="ECO:0000313" key="2">
    <source>
        <dbReference type="EMBL" id="PRQ47637.1"/>
    </source>
</evidence>
<dbReference type="Gene3D" id="3.40.50.1820">
    <property type="entry name" value="alpha/beta hydrolase"/>
    <property type="match status" value="1"/>
</dbReference>
<dbReference type="Proteomes" id="UP000238479">
    <property type="component" value="Chromosome 2"/>
</dbReference>
<comment type="caution">
    <text evidence="2">The sequence shown here is derived from an EMBL/GenBank/DDBJ whole genome shotgun (WGS) entry which is preliminary data.</text>
</comment>
<evidence type="ECO:0000259" key="1">
    <source>
        <dbReference type="Pfam" id="PF04083"/>
    </source>
</evidence>
<keyword evidence="3" id="KW-1185">Reference proteome</keyword>
<keyword evidence="2" id="KW-0378">Hydrolase</keyword>
<dbReference type="InterPro" id="IPR006693">
    <property type="entry name" value="AB_hydrolase_lipase"/>
</dbReference>
<proteinExistence type="predicted"/>
<dbReference type="GO" id="GO:0006629">
    <property type="term" value="P:lipid metabolic process"/>
    <property type="evidence" value="ECO:0007669"/>
    <property type="project" value="InterPro"/>
</dbReference>
<dbReference type="PANTHER" id="PTHR11005">
    <property type="entry name" value="LYSOSOMAL ACID LIPASE-RELATED"/>
    <property type="match status" value="1"/>
</dbReference>
<dbReference type="SUPFAM" id="SSF53474">
    <property type="entry name" value="alpha/beta-Hydrolases"/>
    <property type="match status" value="1"/>
</dbReference>
<dbReference type="AlphaFoldDB" id="A0A2P6RMI6"/>
<reference evidence="2 3" key="1">
    <citation type="journal article" date="2018" name="Nat. Genet.">
        <title>The Rosa genome provides new insights in the design of modern roses.</title>
        <authorList>
            <person name="Bendahmane M."/>
        </authorList>
    </citation>
    <scope>NUCLEOTIDE SEQUENCE [LARGE SCALE GENOMIC DNA]</scope>
    <source>
        <strain evidence="3">cv. Old Blush</strain>
    </source>
</reference>
<dbReference type="GO" id="GO:0004806">
    <property type="term" value="F:triacylglycerol lipase activity"/>
    <property type="evidence" value="ECO:0007669"/>
    <property type="project" value="UniProtKB-EC"/>
</dbReference>
<feature type="domain" description="Partial AB-hydrolase lipase" evidence="1">
    <location>
        <begin position="24"/>
        <end position="84"/>
    </location>
</feature>
<protein>
    <submittedName>
        <fullName evidence="2">Putative triacylglycerol lipase</fullName>
        <ecNumber evidence="2">3.1.1.3</ecNumber>
    </submittedName>
</protein>
<gene>
    <name evidence="2" type="ORF">RchiOBHm_Chr2g0101861</name>
</gene>
<dbReference type="EMBL" id="PDCK01000040">
    <property type="protein sequence ID" value="PRQ47637.1"/>
    <property type="molecule type" value="Genomic_DNA"/>
</dbReference>
<accession>A0A2P6RMI6</accession>
<dbReference type="InterPro" id="IPR029058">
    <property type="entry name" value="AB_hydrolase_fold"/>
</dbReference>
<dbReference type="OMA" id="IYNGICK"/>
<dbReference type="Gramene" id="PRQ47637">
    <property type="protein sequence ID" value="PRQ47637"/>
    <property type="gene ID" value="RchiOBHm_Chr2g0101861"/>
</dbReference>
<sequence>MAKYPSARVAQTNGLDIYNGICKSLVETRGYICQEHHVTTEDGYILGLLRIPYGRSGSKSITDQKPPVLLQHGLLTDAASWLLNPPDQTLTFILADKGFDLWLANARGTDSSRL</sequence>
<dbReference type="Pfam" id="PF04083">
    <property type="entry name" value="Abhydro_lipase"/>
    <property type="match status" value="1"/>
</dbReference>
<organism evidence="2 3">
    <name type="scientific">Rosa chinensis</name>
    <name type="common">China rose</name>
    <dbReference type="NCBI Taxonomy" id="74649"/>
    <lineage>
        <taxon>Eukaryota</taxon>
        <taxon>Viridiplantae</taxon>
        <taxon>Streptophyta</taxon>
        <taxon>Embryophyta</taxon>
        <taxon>Tracheophyta</taxon>
        <taxon>Spermatophyta</taxon>
        <taxon>Magnoliopsida</taxon>
        <taxon>eudicotyledons</taxon>
        <taxon>Gunneridae</taxon>
        <taxon>Pentapetalae</taxon>
        <taxon>rosids</taxon>
        <taxon>fabids</taxon>
        <taxon>Rosales</taxon>
        <taxon>Rosaceae</taxon>
        <taxon>Rosoideae</taxon>
        <taxon>Rosoideae incertae sedis</taxon>
        <taxon>Rosa</taxon>
    </lineage>
</organism>
<dbReference type="EC" id="3.1.1.3" evidence="2"/>